<dbReference type="PRINTS" id="PR00080">
    <property type="entry name" value="SDRFAMILY"/>
</dbReference>
<comment type="similarity">
    <text evidence="1">Belongs to the short-chain dehydrogenases/reductases (SDR) family.</text>
</comment>
<dbReference type="Proteomes" id="UP000076335">
    <property type="component" value="Unassembled WGS sequence"/>
</dbReference>
<dbReference type="PRINTS" id="PR00081">
    <property type="entry name" value="GDHRDH"/>
</dbReference>
<protein>
    <submittedName>
        <fullName evidence="3">3-oxoacyl-ACP reductase</fullName>
    </submittedName>
</protein>
<comment type="caution">
    <text evidence="3">The sequence shown here is derived from an EMBL/GenBank/DDBJ whole genome shotgun (WGS) entry which is preliminary data.</text>
</comment>
<organism evidence="3 4">
    <name type="scientific">Thalassospira lucentensis</name>
    <dbReference type="NCBI Taxonomy" id="168935"/>
    <lineage>
        <taxon>Bacteria</taxon>
        <taxon>Pseudomonadati</taxon>
        <taxon>Pseudomonadota</taxon>
        <taxon>Alphaproteobacteria</taxon>
        <taxon>Rhodospirillales</taxon>
        <taxon>Thalassospiraceae</taxon>
        <taxon>Thalassospira</taxon>
    </lineage>
</organism>
<dbReference type="PANTHER" id="PTHR43639">
    <property type="entry name" value="OXIDOREDUCTASE, SHORT-CHAIN DEHYDROGENASE/REDUCTASE FAMILY (AFU_ORTHOLOGUE AFUA_5G02870)"/>
    <property type="match status" value="1"/>
</dbReference>
<dbReference type="Pfam" id="PF13561">
    <property type="entry name" value="adh_short_C2"/>
    <property type="match status" value="1"/>
</dbReference>
<keyword evidence="2" id="KW-0560">Oxidoreductase</keyword>
<dbReference type="CDD" id="cd05233">
    <property type="entry name" value="SDR_c"/>
    <property type="match status" value="1"/>
</dbReference>
<reference evidence="3 4" key="1">
    <citation type="submission" date="2015-12" db="EMBL/GenBank/DDBJ databases">
        <title>Genome sequence of Thalassospira lucentensis MCCC 1A02072.</title>
        <authorList>
            <person name="Lu L."/>
            <person name="Lai Q."/>
            <person name="Shao Z."/>
            <person name="Qian P."/>
        </authorList>
    </citation>
    <scope>NUCLEOTIDE SEQUENCE [LARGE SCALE GENOMIC DNA]</scope>
    <source>
        <strain evidence="3 4">MCCC 1A02072</strain>
    </source>
</reference>
<dbReference type="PANTHER" id="PTHR43639:SF1">
    <property type="entry name" value="SHORT-CHAIN DEHYDROGENASE_REDUCTASE FAMILY PROTEIN"/>
    <property type="match status" value="1"/>
</dbReference>
<dbReference type="GO" id="GO:0016491">
    <property type="term" value="F:oxidoreductase activity"/>
    <property type="evidence" value="ECO:0007669"/>
    <property type="project" value="UniProtKB-KW"/>
</dbReference>
<dbReference type="RefSeq" id="WP_062950756.1">
    <property type="nucleotide sequence ID" value="NZ_LPVY01000007.1"/>
</dbReference>
<evidence type="ECO:0000313" key="4">
    <source>
        <dbReference type="Proteomes" id="UP000076335"/>
    </source>
</evidence>
<dbReference type="InterPro" id="IPR002347">
    <property type="entry name" value="SDR_fam"/>
</dbReference>
<dbReference type="SUPFAM" id="SSF51735">
    <property type="entry name" value="NAD(P)-binding Rossmann-fold domains"/>
    <property type="match status" value="1"/>
</dbReference>
<accession>A0A154L6Q2</accession>
<dbReference type="FunFam" id="3.40.50.720:FF:000084">
    <property type="entry name" value="Short-chain dehydrogenase reductase"/>
    <property type="match status" value="1"/>
</dbReference>
<name>A0A154L6Q2_9PROT</name>
<proteinExistence type="inferred from homology"/>
<sequence length="253" mass="27378">MTASYHDIDGKSVLVTGGASGIGASIVRAFCAQGARVGFFDIDDAAAAKLCAEIERDLDVRPYYMSLDLRDQARIPKAITEMASKIGVIDVLVNNAARDDRHSPEETGPDEWRDKLDVNLSHQFFCSRAVAKGMAEKGRGSIINFSSVSYLMGLPDLVGYETAKAGVVGMTRALARDWGADGIRVNTVIPGCIITQRQLDLWISPEDEERIQSEQCIKRRLVGDDVAQMVLFLASDVSSACSSQSFIVDGGLV</sequence>
<dbReference type="Gene3D" id="3.40.50.720">
    <property type="entry name" value="NAD(P)-binding Rossmann-like Domain"/>
    <property type="match status" value="1"/>
</dbReference>
<dbReference type="InterPro" id="IPR036291">
    <property type="entry name" value="NAD(P)-bd_dom_sf"/>
</dbReference>
<evidence type="ECO:0000313" key="3">
    <source>
        <dbReference type="EMBL" id="KZB66082.1"/>
    </source>
</evidence>
<gene>
    <name evidence="3" type="ORF">AUP42_16290</name>
</gene>
<dbReference type="OrthoDB" id="9789398at2"/>
<dbReference type="EMBL" id="LPVY01000007">
    <property type="protein sequence ID" value="KZB66082.1"/>
    <property type="molecule type" value="Genomic_DNA"/>
</dbReference>
<evidence type="ECO:0000256" key="2">
    <source>
        <dbReference type="ARBA" id="ARBA00023002"/>
    </source>
</evidence>
<dbReference type="AlphaFoldDB" id="A0A154L6Q2"/>
<evidence type="ECO:0000256" key="1">
    <source>
        <dbReference type="ARBA" id="ARBA00006484"/>
    </source>
</evidence>